<feature type="transmembrane region" description="Helical" evidence="1">
    <location>
        <begin position="46"/>
        <end position="66"/>
    </location>
</feature>
<dbReference type="EMBL" id="PYSW02000034">
    <property type="protein sequence ID" value="KAG2378188.1"/>
    <property type="molecule type" value="Genomic_DNA"/>
</dbReference>
<keyword evidence="1" id="KW-0472">Membrane</keyword>
<feature type="transmembrane region" description="Helical" evidence="1">
    <location>
        <begin position="173"/>
        <end position="191"/>
    </location>
</feature>
<proteinExistence type="predicted"/>
<reference evidence="2 3" key="1">
    <citation type="journal article" date="2018" name="BMC Genomics">
        <title>The genome of Naegleria lovaniensis, the basis for a comparative approach to unravel pathogenicity factors of the human pathogenic amoeba N. fowleri.</title>
        <authorList>
            <person name="Liechti N."/>
            <person name="Schurch N."/>
            <person name="Bruggmann R."/>
            <person name="Wittwer M."/>
        </authorList>
    </citation>
    <scope>NUCLEOTIDE SEQUENCE [LARGE SCALE GENOMIC DNA]</scope>
    <source>
        <strain evidence="2 3">ATCC 30569</strain>
    </source>
</reference>
<dbReference type="Proteomes" id="UP000816034">
    <property type="component" value="Unassembled WGS sequence"/>
</dbReference>
<dbReference type="GeneID" id="68100785"/>
<accession>A0AA88GL68</accession>
<feature type="transmembrane region" description="Helical" evidence="1">
    <location>
        <begin position="148"/>
        <end position="167"/>
    </location>
</feature>
<feature type="transmembrane region" description="Helical" evidence="1">
    <location>
        <begin position="203"/>
        <end position="223"/>
    </location>
</feature>
<dbReference type="RefSeq" id="XP_044545450.1">
    <property type="nucleotide sequence ID" value="XM_044698396.1"/>
</dbReference>
<protein>
    <submittedName>
        <fullName evidence="2">Uncharacterized protein</fullName>
    </submittedName>
</protein>
<dbReference type="AlphaFoldDB" id="A0AA88GL68"/>
<keyword evidence="1" id="KW-0812">Transmembrane</keyword>
<organism evidence="2 3">
    <name type="scientific">Naegleria lovaniensis</name>
    <name type="common">Amoeba</name>
    <dbReference type="NCBI Taxonomy" id="51637"/>
    <lineage>
        <taxon>Eukaryota</taxon>
        <taxon>Discoba</taxon>
        <taxon>Heterolobosea</taxon>
        <taxon>Tetramitia</taxon>
        <taxon>Eutetramitia</taxon>
        <taxon>Vahlkampfiidae</taxon>
        <taxon>Naegleria</taxon>
    </lineage>
</organism>
<name>A0AA88GL68_NAELO</name>
<evidence type="ECO:0000313" key="3">
    <source>
        <dbReference type="Proteomes" id="UP000816034"/>
    </source>
</evidence>
<gene>
    <name evidence="2" type="ORF">C9374_008331</name>
</gene>
<keyword evidence="1" id="KW-1133">Transmembrane helix</keyword>
<sequence length="258" mass="30381">MLILFFFRLNIVQSLQFYGTMMNIPVFSRYIILNLGGSSDVNNTEYIVAILYLMMFFMALQARVFFKGMYARVQHIEISQPEKLPKRERGELVSKFLERTQKVEGNLIVQLDSSSLVRRNIDTGKIEKIKDFTSPENQKKLWYKIKLFIYRFFCFLVLIVMFIDAAIDSTVIKLVQMVLCLFYLNLFNRIYWRSVPFWRGIGIFYFISFVIDAIYQIPIVLLGDPINWSSDNDTTGWVNNVCVLFGLKRRGFESLPLR</sequence>
<evidence type="ECO:0000313" key="2">
    <source>
        <dbReference type="EMBL" id="KAG2378188.1"/>
    </source>
</evidence>
<comment type="caution">
    <text evidence="2">The sequence shown here is derived from an EMBL/GenBank/DDBJ whole genome shotgun (WGS) entry which is preliminary data.</text>
</comment>
<keyword evidence="3" id="KW-1185">Reference proteome</keyword>
<evidence type="ECO:0000256" key="1">
    <source>
        <dbReference type="SAM" id="Phobius"/>
    </source>
</evidence>